<dbReference type="Proteomes" id="UP000577697">
    <property type="component" value="Unassembled WGS sequence"/>
</dbReference>
<dbReference type="EMBL" id="JACICB010000008">
    <property type="protein sequence ID" value="MBB3706225.1"/>
    <property type="molecule type" value="Genomic_DNA"/>
</dbReference>
<evidence type="ECO:0000259" key="2">
    <source>
        <dbReference type="Pfam" id="PF00582"/>
    </source>
</evidence>
<reference evidence="3 4" key="1">
    <citation type="submission" date="2020-08" db="EMBL/GenBank/DDBJ databases">
        <title>Genomic Encyclopedia of Type Strains, Phase IV (KMG-IV): sequencing the most valuable type-strain genomes for metagenomic binning, comparative biology and taxonomic classification.</title>
        <authorList>
            <person name="Goeker M."/>
        </authorList>
    </citation>
    <scope>NUCLEOTIDE SEQUENCE [LARGE SCALE GENOMIC DNA]</scope>
    <source>
        <strain evidence="3 4">DSM 10368</strain>
    </source>
</reference>
<dbReference type="Pfam" id="PF00582">
    <property type="entry name" value="Usp"/>
    <property type="match status" value="1"/>
</dbReference>
<evidence type="ECO:0000313" key="4">
    <source>
        <dbReference type="Proteomes" id="UP000577697"/>
    </source>
</evidence>
<name>A0ABR6H6S0_AMIAI</name>
<dbReference type="RefSeq" id="WP_246790341.1">
    <property type="nucleotide sequence ID" value="NZ_CP015005.1"/>
</dbReference>
<dbReference type="SUPFAM" id="SSF52402">
    <property type="entry name" value="Adenine nucleotide alpha hydrolases-like"/>
    <property type="match status" value="1"/>
</dbReference>
<gene>
    <name evidence="3" type="ORF">FHS67_002545</name>
</gene>
<keyword evidence="4" id="KW-1185">Reference proteome</keyword>
<protein>
    <recommendedName>
        <fullName evidence="2">UspA domain-containing protein</fullName>
    </recommendedName>
</protein>
<comment type="caution">
    <text evidence="3">The sequence shown here is derived from an EMBL/GenBank/DDBJ whole genome shotgun (WGS) entry which is preliminary data.</text>
</comment>
<feature type="compositionally biased region" description="Basic and acidic residues" evidence="1">
    <location>
        <begin position="20"/>
        <end position="31"/>
    </location>
</feature>
<feature type="region of interest" description="Disordered" evidence="1">
    <location>
        <begin position="1"/>
        <end position="46"/>
    </location>
</feature>
<dbReference type="InterPro" id="IPR006016">
    <property type="entry name" value="UspA"/>
</dbReference>
<accession>A0ABR6H6S0</accession>
<sequence>MPAALRAGRRRSKLTPDGPEAMREHCGRRSGMEAPSNDNPQKPPAAEAGVILKDPVHELTVHADVLALLADPATTRLCLDIAEDAACAVGGTMAAAHVGADPERMIAAAEEIDLQMLRDLDEGSPAQRLERVTSAFEDWKRGKPGRDRLRLDDCRGDLNRCVTSECHETALAVAPCHGNIDARDAFHDLLFNEHKLVLAPPPGQYAGDLMGHIVVGWKQHDHAQRAVVAARRWLAAADHITVLCINDKTDGRNQFTARELLKQLELDGDVVTTSSGNCSVGETILDFAKTAKATCLLIGAFKHGYFLELLLGRVTHYLLSHSTLPMMMKH</sequence>
<evidence type="ECO:0000313" key="3">
    <source>
        <dbReference type="EMBL" id="MBB3706225.1"/>
    </source>
</evidence>
<feature type="domain" description="UspA" evidence="2">
    <location>
        <begin position="259"/>
        <end position="328"/>
    </location>
</feature>
<organism evidence="3 4">
    <name type="scientific">Aminobacter aminovorans</name>
    <name type="common">Chelatobacter heintzii</name>
    <dbReference type="NCBI Taxonomy" id="83263"/>
    <lineage>
        <taxon>Bacteria</taxon>
        <taxon>Pseudomonadati</taxon>
        <taxon>Pseudomonadota</taxon>
        <taxon>Alphaproteobacteria</taxon>
        <taxon>Hyphomicrobiales</taxon>
        <taxon>Phyllobacteriaceae</taxon>
        <taxon>Aminobacter</taxon>
    </lineage>
</organism>
<proteinExistence type="predicted"/>
<dbReference type="CDD" id="cd00293">
    <property type="entry name" value="USP-like"/>
    <property type="match status" value="1"/>
</dbReference>
<evidence type="ECO:0000256" key="1">
    <source>
        <dbReference type="SAM" id="MobiDB-lite"/>
    </source>
</evidence>
<dbReference type="Gene3D" id="3.40.50.12370">
    <property type="match status" value="1"/>
</dbReference>